<feature type="region of interest" description="Disordered" evidence="1">
    <location>
        <begin position="2725"/>
        <end position="2757"/>
    </location>
</feature>
<evidence type="ECO:0000259" key="2">
    <source>
        <dbReference type="Pfam" id="PF07539"/>
    </source>
</evidence>
<dbReference type="Proteomes" id="UP000789831">
    <property type="component" value="Unassembled WGS sequence"/>
</dbReference>
<dbReference type="InterPro" id="IPR057525">
    <property type="entry name" value="UTP20_C"/>
</dbReference>
<keyword evidence="6" id="KW-1185">Reference proteome</keyword>
<dbReference type="InterPro" id="IPR011989">
    <property type="entry name" value="ARM-like"/>
</dbReference>
<name>A0A9N8VL55_9GLOM</name>
<dbReference type="InterPro" id="IPR016024">
    <property type="entry name" value="ARM-type_fold"/>
</dbReference>
<feature type="domain" description="U3 small nucleolar RNA-associated protein 20" evidence="3">
    <location>
        <begin position="1840"/>
        <end position="2057"/>
    </location>
</feature>
<dbReference type="GO" id="GO:0030686">
    <property type="term" value="C:90S preribosome"/>
    <property type="evidence" value="ECO:0007669"/>
    <property type="project" value="TreeGrafter"/>
</dbReference>
<dbReference type="Pfam" id="PF20416">
    <property type="entry name" value="UTP20"/>
    <property type="match status" value="1"/>
</dbReference>
<evidence type="ECO:0000259" key="3">
    <source>
        <dbReference type="Pfam" id="PF20416"/>
    </source>
</evidence>
<gene>
    <name evidence="5" type="ORF">AGERDE_LOCUS1794</name>
</gene>
<evidence type="ECO:0000259" key="4">
    <source>
        <dbReference type="Pfam" id="PF23099"/>
    </source>
</evidence>
<dbReference type="PANTHER" id="PTHR17695">
    <property type="entry name" value="SMALL SUBUNIT PROCESSOME COMPONENT 20 HOMOLOG"/>
    <property type="match status" value="1"/>
</dbReference>
<dbReference type="SUPFAM" id="SSF48371">
    <property type="entry name" value="ARM repeat"/>
    <property type="match status" value="3"/>
</dbReference>
<evidence type="ECO:0000313" key="6">
    <source>
        <dbReference type="Proteomes" id="UP000789831"/>
    </source>
</evidence>
<sequence>MKEGCNQHKFKSFLARIENIDINVRKLGKRKTEELEYEGEVSSFFKESLESWRELNLTANFCAFVREVYALSGTLVQVVHHAEEIVVLLKKHLQIENNMAIEPLLSLTVNLAKDLGEDFYPHYASVLTVVLRLAKQRDADVLEWTFNCVAYLFKLLVKPITKDLKTTHNLLAPLLGEEHHEVFIRKFSAQAFSFLLRKVSGSDLEDFFQYMFQSLKDQPTQEYYEGLSMLYHETIKSVNTRLHSKAVTVIQTLLSVLYKELDITNYKYNDTFDFESNLSFRVLKNTIISVIHHTSAEYFTPVLDCFLAELQTQANYLRSENNQVDMARIIINLSMCFVCVATKQGSCVSDIERVFCVTRNLAPHLIIKNVPDQLSGAAKTAQQQIIKLSLSLLLWANQNVVKVAGKKLISQIFECNDVNEVLFFSLALSKHNFDYYPSLIIPNIIKFCTKYWQTCPEKFILFLSYMISTGGFKIPKNGTTSQFVTGKGSIKFPINNELPTQFLQVLRENYEWIEEAELSSYFDINKSLIQVPKICLVASTLRIIPGLELEFSETIRTLTSLINSLVKALEDGTSSKYSSFSPLIERQFTRGSPLVILENLLGLAIETFTNVCALAGNQGILTMNNLWKTVFYRVLMKYNHNEVILRAVEGFLSLLRTSSKISSRFSCALLAEIYPILKTRINSFEHYHRLYTLKILSLFDQYSLKPTENTKKSKVQENSISVDRQPCEIFKLALAVEQIEPTIDKYREKIVKLKIMVNLVTSGRVPAFYVEVLPRVCLGFFTHNISPLWPEAIKALVKISHIYEKRIWNLLYLELSRFKDQENFAYHKFSSTALTYYFKEKEKQNMPSKAVKIIGGLSFECPHLNKYNQIIKDSEAFFSARMNNRFLTHFISLCSPSTERYDYWKYYTLLINTLTEAPHLAEHDTIKVVPFFLEFACSDMDTVTNSQENTENNPIFENMDIDKEEPINILQRTPKTCRNNLIAFLQLFTKFKNPAKAHQSEELKEVLMQLLSNGDPQLQTLSLNCLFAWKSQNVIPYENNLRNLLDETKFRDELSTFSLSKDKNGAIKREHREEVIELVLRVLYGRMIARRNKDSAKAGMKTRRTAVLAALNNCHKYELNILIDLVLQPFAEVRKIPGVVKKQFSFIEDFDISKFVSSKKQMGYLNMLDDLLRQLGAHISLFIPDLFKILLYIVHDAQKKLAADMDPDRMHIINSLKSIRQLGFKRMIQFFELPGFFDYTPYMKAMFDSFISPKIPKWEIENTQAPSALMELFATWSSRKEYLVFFTDYNNDVLPKLFACLSAKKVQRSVYSMILEIIENILKICDNDEPEDIENFLTNKICYDKGLIDELADKMCDDADPDNTENSLTNKVLMPHVSSLFDHLEFVISNSSLPQKDKFAKREITILSHIAGYVNDSEQAKRLIELLMPYLRKPTWIIQEKTKLDILCIFLNIGSLIPGFIKNGRYYNFISELLGIIDNRECRNMLVLIFKEFASREPELSLAAGLISDLNSYSINHLDTPDFDTRLKAFNRINSELYGKLRVVEWTPMLYNCLHFAQDPEEPSIRNNASFTLKRFIDRLNENFVDDTEKSNFNSTMINILFPGIKRGLKNKFEIVRVEFLSILSHAVKNCPNLPQFADMQCLLFNNDEEANIFNNIYHIQIHRRIRALTRLANECAAGKLNNTTLSQIFLPLVSHFIFEADKVTDHNLINETITTLGTISSQLSWRNYYLLLKQFLKLTSHKKDLEKILVRVVISILDNFQFNISSAKVTCSQVESDATPLNDATRQNNQDIDENEEENGMVIEEDNQGMTENSVADKIHDTVVNFILPELKQYLTQRDRENITIRVPIALAITKLLITLPEASLRISLPGLLTTVCQILRSRSQDVRDTTRNTLVKISNLLGPMYFSFIVKELKAALTQGYQLHVLGYTLHSLLLDLVPILEVGAIDYCVYEVTEILINDVFGEVGQEKDIDEITGKTKEMKSKKSFDSFELLAKVIEFRNIDVLLLPLKNIMRETQNVKILNKVDEVLQRISSGLNANTNIPIVEMMSFCSGLISQNLEMLQDERKTKVKKTNLEENFTVQLRQESIVRVPVDYLFFNGCKFVEFGFRLLLVALKRGKVDTKSDEHLKQLDKFVDIVGDAIYSKHTSINILALKIMCVMCKLPLPSLQGAFLVLDTRLVKLASDSDASTELVQNCFRLLTVLIRDCQQQFNIKLNELKYLVNLILPNIEEPEMQPTQFPLIRAIISRKYLLPEIYELIDKLKEIMVTSQSANVREQCRIIFFNFLLDYPQSDTRLKNEMNFLVANLEYTYESGRQSVLEMLNSILLKFPVEITREYLQRLFLSLSLRLVNDEAKKCKEMSGELIKMMLRIMSEDQLDKTIRLLNKWFDQNDQPNFQKMSSLVYGLLIEEFNLKSNRYIPELLVRLATILTASRDRLKAIEESEDEEIEMFDWEVVHYSLGALTKIMQIFPTQVYTEYFTPLWPLVHEHLLHPRKLIRLSSSRIFGRYFANIDPQIFDKDKTFSYVTPAILKDLVVMFCEQLKSQYLSTELATQIVKNLFFIGKCFFYMRHATTQTELEAETDVEAATININEENERNQEANSLRWLFNKLSYQARSASTKTSENIIQLQSVFKWFASMVIFMPPESLLNPDLVLVISPIYRLINDQSLHGEKPESLRNLGQEVLTHVQNHVGTTLYHNAYNQVRNRVAEVRKARKEQKAIKNLVDPAAAARKKTKKRENENKSKKRRKLDNYNNKEGKQNFLIIQNI</sequence>
<proteinExistence type="predicted"/>
<evidence type="ECO:0000313" key="5">
    <source>
        <dbReference type="EMBL" id="CAG8452160.1"/>
    </source>
</evidence>
<feature type="domain" description="U3 small nucleolar RNA-associated protein 20 N-terminal" evidence="2">
    <location>
        <begin position="977"/>
        <end position="1612"/>
    </location>
</feature>
<comment type="caution">
    <text evidence="5">The sequence shown here is derived from an EMBL/GenBank/DDBJ whole genome shotgun (WGS) entry which is preliminary data.</text>
</comment>
<organism evidence="5 6">
    <name type="scientific">Ambispora gerdemannii</name>
    <dbReference type="NCBI Taxonomy" id="144530"/>
    <lineage>
        <taxon>Eukaryota</taxon>
        <taxon>Fungi</taxon>
        <taxon>Fungi incertae sedis</taxon>
        <taxon>Mucoromycota</taxon>
        <taxon>Glomeromycotina</taxon>
        <taxon>Glomeromycetes</taxon>
        <taxon>Archaeosporales</taxon>
        <taxon>Ambisporaceae</taxon>
        <taxon>Ambispora</taxon>
    </lineage>
</organism>
<dbReference type="InterPro" id="IPR011430">
    <property type="entry name" value="UTP20_N"/>
</dbReference>
<reference evidence="5" key="1">
    <citation type="submission" date="2021-06" db="EMBL/GenBank/DDBJ databases">
        <authorList>
            <person name="Kallberg Y."/>
            <person name="Tangrot J."/>
            <person name="Rosling A."/>
        </authorList>
    </citation>
    <scope>NUCLEOTIDE SEQUENCE</scope>
    <source>
        <strain evidence="5">MT106</strain>
    </source>
</reference>
<dbReference type="InterPro" id="IPR052575">
    <property type="entry name" value="SSU_processome_comp_20"/>
</dbReference>
<dbReference type="Pfam" id="PF23099">
    <property type="entry name" value="UTP20_C"/>
    <property type="match status" value="1"/>
</dbReference>
<dbReference type="OrthoDB" id="360653at2759"/>
<dbReference type="PANTHER" id="PTHR17695:SF11">
    <property type="entry name" value="SMALL SUBUNIT PROCESSOME COMPONENT 20 HOMOLOG"/>
    <property type="match status" value="1"/>
</dbReference>
<dbReference type="Pfam" id="PF07539">
    <property type="entry name" value="UTP20_N"/>
    <property type="match status" value="1"/>
</dbReference>
<dbReference type="EMBL" id="CAJVPL010000133">
    <property type="protein sequence ID" value="CAG8452160.1"/>
    <property type="molecule type" value="Genomic_DNA"/>
</dbReference>
<evidence type="ECO:0000256" key="1">
    <source>
        <dbReference type="SAM" id="MobiDB-lite"/>
    </source>
</evidence>
<dbReference type="InterPro" id="IPR046523">
    <property type="entry name" value="UTP20_dom"/>
</dbReference>
<accession>A0A9N8VL55</accession>
<feature type="domain" description="U3 small nucleolar RNA-associated protein 20 C-terminal" evidence="4">
    <location>
        <begin position="2497"/>
        <end position="2751"/>
    </location>
</feature>
<dbReference type="GO" id="GO:0032040">
    <property type="term" value="C:small-subunit processome"/>
    <property type="evidence" value="ECO:0007669"/>
    <property type="project" value="TreeGrafter"/>
</dbReference>
<dbReference type="Gene3D" id="1.25.10.10">
    <property type="entry name" value="Leucine-rich Repeat Variant"/>
    <property type="match status" value="3"/>
</dbReference>
<protein>
    <submittedName>
        <fullName evidence="5">712_t:CDS:1</fullName>
    </submittedName>
</protein>